<dbReference type="KEGG" id="nta:107764395"/>
<dbReference type="RefSeq" id="XP_016438442.1">
    <property type="nucleotide sequence ID" value="XM_016582956.1"/>
</dbReference>
<name>A0A1S3XEY8_TOBAC</name>
<organism evidence="1">
    <name type="scientific">Nicotiana tabacum</name>
    <name type="common">Common tobacco</name>
    <dbReference type="NCBI Taxonomy" id="4097"/>
    <lineage>
        <taxon>Eukaryota</taxon>
        <taxon>Viridiplantae</taxon>
        <taxon>Streptophyta</taxon>
        <taxon>Embryophyta</taxon>
        <taxon>Tracheophyta</taxon>
        <taxon>Spermatophyta</taxon>
        <taxon>Magnoliopsida</taxon>
        <taxon>eudicotyledons</taxon>
        <taxon>Gunneridae</taxon>
        <taxon>Pentapetalae</taxon>
        <taxon>asterids</taxon>
        <taxon>lamiids</taxon>
        <taxon>Solanales</taxon>
        <taxon>Solanaceae</taxon>
        <taxon>Nicotianoideae</taxon>
        <taxon>Nicotianeae</taxon>
        <taxon>Nicotiana</taxon>
    </lineage>
</organism>
<dbReference type="PaxDb" id="4097-A0A1S3XEY8"/>
<proteinExistence type="predicted"/>
<dbReference type="PANTHER" id="PTHR46238">
    <property type="entry name" value="REVERSE TRANSCRIPTASE DOMAIN-CONTAINING PROTEIN"/>
    <property type="match status" value="1"/>
</dbReference>
<gene>
    <name evidence="1" type="primary">LOC107764395</name>
</gene>
<dbReference type="AlphaFoldDB" id="A0A1S3XEY8"/>
<protein>
    <submittedName>
        <fullName evidence="1">Uncharacterized protein</fullName>
    </submittedName>
</protein>
<reference evidence="1" key="1">
    <citation type="submission" date="2025-08" db="UniProtKB">
        <authorList>
            <consortium name="RefSeq"/>
        </authorList>
    </citation>
    <scope>IDENTIFICATION</scope>
</reference>
<dbReference type="OrthoDB" id="1725135at2759"/>
<accession>A0A1S3XEY8</accession>
<evidence type="ECO:0000313" key="1">
    <source>
        <dbReference type="RefSeq" id="XP_016438442.1"/>
    </source>
</evidence>
<dbReference type="PANTHER" id="PTHR46238:SF8">
    <property type="entry name" value="ENDONUCLEASE_EXONUCLEASE_PHOSPHATASE DOMAIN-CONTAINING PROTEIN"/>
    <property type="match status" value="1"/>
</dbReference>
<sequence length="152" mass="17815">MNEWRLASGVLCDKKVQPKLKGNNRVVDRPTMLSGAESWPVKIAHIQKMKVVEMRMLRCMCGYTKLYKIRNKVIRDKVSVAPIEDKMREVTLKWFGHVRRRSTDALVRRCEMLTFEGLRRGRGRPIKNWGEVIRKNMAQLQLTEVITFDSKV</sequence>
<dbReference type="STRING" id="4097.A0A1S3XEY8"/>